<gene>
    <name evidence="1" type="ORF">HT576_14625</name>
    <name evidence="2" type="ORF">HTZ84_06290</name>
</gene>
<evidence type="ECO:0000313" key="3">
    <source>
        <dbReference type="Proteomes" id="UP000728647"/>
    </source>
</evidence>
<comment type="caution">
    <text evidence="1">The sequence shown here is derived from an EMBL/GenBank/DDBJ whole genome shotgun (WGS) entry which is preliminary data.</text>
</comment>
<dbReference type="Proteomes" id="UP001016761">
    <property type="component" value="Unassembled WGS sequence"/>
</dbReference>
<dbReference type="AlphaFoldDB" id="A0A8J8GN81"/>
<evidence type="ECO:0000313" key="1">
    <source>
        <dbReference type="EMBL" id="NUB92250.1"/>
    </source>
</evidence>
<dbReference type="Proteomes" id="UP000728647">
    <property type="component" value="Unassembled WGS sequence"/>
</dbReference>
<evidence type="ECO:0000313" key="4">
    <source>
        <dbReference type="Proteomes" id="UP001016761"/>
    </source>
</evidence>
<evidence type="ECO:0000313" key="2">
    <source>
        <dbReference type="EMBL" id="NUC71920.1"/>
    </source>
</evidence>
<sequence length="152" mass="15544">MIGTDVVVAAPALALAVVVGLAVHEWAHALVLRLAGIDHTVSYLPGRTDGIIGLLTCCPWAVVEPRPTGREPAVHLRAAALAPVLLAVPVFAAGFGGAIPADSPIAMAVAIGWLACSVPSPQDFSVVFYAHRVLETEIAADPNATALGSRAD</sequence>
<organism evidence="1 3">
    <name type="scientific">Haloterrigena gelatinilytica</name>
    <dbReference type="NCBI Taxonomy" id="2741724"/>
    <lineage>
        <taxon>Archaea</taxon>
        <taxon>Methanobacteriati</taxon>
        <taxon>Methanobacteriota</taxon>
        <taxon>Stenosarchaea group</taxon>
        <taxon>Halobacteria</taxon>
        <taxon>Halobacteriales</taxon>
        <taxon>Natrialbaceae</taxon>
        <taxon>Haloterrigena</taxon>
    </lineage>
</organism>
<dbReference type="OrthoDB" id="204561at2157"/>
<keyword evidence="4" id="KW-1185">Reference proteome</keyword>
<reference evidence="1 4" key="1">
    <citation type="submission" date="2020-06" db="EMBL/GenBank/DDBJ databases">
        <title>Haloterrigena sp. nov., an extremely halophilic archaeon isolated from a saline sediment.</title>
        <authorList>
            <person name="Liu B.-B."/>
        </authorList>
    </citation>
    <scope>NUCLEOTIDE SEQUENCE</scope>
    <source>
        <strain evidence="1">SYSU A121-1</strain>
        <strain evidence="2 4">SYSU A558-1</strain>
    </source>
</reference>
<dbReference type="EMBL" id="JABURA010000001">
    <property type="protein sequence ID" value="NUB92250.1"/>
    <property type="molecule type" value="Genomic_DNA"/>
</dbReference>
<proteinExistence type="predicted"/>
<name>A0A8J8GN81_9EURY</name>
<dbReference type="RefSeq" id="WP_174679890.1">
    <property type="nucleotide sequence ID" value="NZ_JABUQZ010000001.1"/>
</dbReference>
<dbReference type="EMBL" id="JABUQZ010000001">
    <property type="protein sequence ID" value="NUC71920.1"/>
    <property type="molecule type" value="Genomic_DNA"/>
</dbReference>
<accession>A0A8J8GN81</accession>
<protein>
    <submittedName>
        <fullName evidence="1">Uncharacterized protein</fullName>
    </submittedName>
</protein>